<dbReference type="AlphaFoldDB" id="A0A2H0UFF1"/>
<feature type="signal peptide" evidence="1">
    <location>
        <begin position="1"/>
        <end position="28"/>
    </location>
</feature>
<name>A0A2H0UFF1_9BACT</name>
<evidence type="ECO:0000313" key="2">
    <source>
        <dbReference type="EMBL" id="PIR84515.1"/>
    </source>
</evidence>
<gene>
    <name evidence="2" type="ORF">COU16_02980</name>
</gene>
<evidence type="ECO:0000256" key="1">
    <source>
        <dbReference type="SAM" id="SignalP"/>
    </source>
</evidence>
<keyword evidence="1" id="KW-0732">Signal</keyword>
<sequence>MKTIQFRTIVPFIFFITLFFLVPTHAHASDTVNATLFYTIDFAINADDEDIHIPVIAERGSSELNTIGFDVLQGKYKNVLKKGAASGFVVSSLPIDADLTYTVPAGSTHFFTLYIIYSHEEIRKKTPYQVELRGLIPTVLAENFSFTGVRATFKIAGE</sequence>
<reference evidence="3" key="1">
    <citation type="submission" date="2017-09" db="EMBL/GenBank/DDBJ databases">
        <title>Depth-based differentiation of microbial function through sediment-hosted aquifers and enrichment of novel symbionts in the deep terrestrial subsurface.</title>
        <authorList>
            <person name="Probst A.J."/>
            <person name="Ladd B."/>
            <person name="Jarett J.K."/>
            <person name="Geller-Mcgrath D.E."/>
            <person name="Sieber C.M.K."/>
            <person name="Emerson J.B."/>
            <person name="Anantharaman K."/>
            <person name="Thomas B.C."/>
            <person name="Malmstrom R."/>
            <person name="Stieglmeier M."/>
            <person name="Klingl A."/>
            <person name="Woyke T."/>
            <person name="Ryan C.M."/>
            <person name="Banfield J.F."/>
        </authorList>
    </citation>
    <scope>NUCLEOTIDE SEQUENCE [LARGE SCALE GENOMIC DNA]</scope>
</reference>
<feature type="chain" id="PRO_5013789374" evidence="1">
    <location>
        <begin position="29"/>
        <end position="158"/>
    </location>
</feature>
<proteinExistence type="predicted"/>
<dbReference type="EMBL" id="PFBI01000006">
    <property type="protein sequence ID" value="PIR84515.1"/>
    <property type="molecule type" value="Genomic_DNA"/>
</dbReference>
<comment type="caution">
    <text evidence="2">The sequence shown here is derived from an EMBL/GenBank/DDBJ whole genome shotgun (WGS) entry which is preliminary data.</text>
</comment>
<dbReference type="Proteomes" id="UP000229344">
    <property type="component" value="Unassembled WGS sequence"/>
</dbReference>
<accession>A0A2H0UFF1</accession>
<protein>
    <submittedName>
        <fullName evidence="2">Uncharacterized protein</fullName>
    </submittedName>
</protein>
<organism evidence="2 3">
    <name type="scientific">Candidatus Kaiserbacteria bacterium CG10_big_fil_rev_8_21_14_0_10_47_16</name>
    <dbReference type="NCBI Taxonomy" id="1974608"/>
    <lineage>
        <taxon>Bacteria</taxon>
        <taxon>Candidatus Kaiseribacteriota</taxon>
    </lineage>
</organism>
<evidence type="ECO:0000313" key="3">
    <source>
        <dbReference type="Proteomes" id="UP000229344"/>
    </source>
</evidence>